<name>A0A1I7V4N6_9PELO</name>
<dbReference type="PANTHER" id="PTHR37427:SF3">
    <property type="entry name" value="ADENOSINE DEAMINASE"/>
    <property type="match status" value="1"/>
</dbReference>
<evidence type="ECO:0000256" key="1">
    <source>
        <dbReference type="SAM" id="SignalP"/>
    </source>
</evidence>
<dbReference type="PANTHER" id="PTHR37427">
    <property type="entry name" value="PROTEIN CBG20963-RELATED"/>
    <property type="match status" value="1"/>
</dbReference>
<feature type="chain" id="PRO_5009309771" evidence="1">
    <location>
        <begin position="20"/>
        <end position="130"/>
    </location>
</feature>
<proteinExistence type="predicted"/>
<dbReference type="Proteomes" id="UP000095282">
    <property type="component" value="Unplaced"/>
</dbReference>
<feature type="signal peptide" evidence="1">
    <location>
        <begin position="1"/>
        <end position="19"/>
    </location>
</feature>
<reference evidence="3" key="1">
    <citation type="submission" date="2016-11" db="UniProtKB">
        <authorList>
            <consortium name="WormBaseParasite"/>
        </authorList>
    </citation>
    <scope>IDENTIFICATION</scope>
</reference>
<dbReference type="eggNOG" id="ENOG502THVJ">
    <property type="taxonomic scope" value="Eukaryota"/>
</dbReference>
<dbReference type="WBParaSite" id="Csp11.Scaffold70.g422.t1">
    <property type="protein sequence ID" value="Csp11.Scaffold70.g422.t1"/>
    <property type="gene ID" value="Csp11.Scaffold70.g422"/>
</dbReference>
<protein>
    <submittedName>
        <fullName evidence="3">NTR domain-containing protein</fullName>
    </submittedName>
</protein>
<evidence type="ECO:0000313" key="3">
    <source>
        <dbReference type="WBParaSite" id="Csp11.Scaffold70.g422.t1"/>
    </source>
</evidence>
<keyword evidence="1" id="KW-0732">Signal</keyword>
<organism evidence="2 3">
    <name type="scientific">Caenorhabditis tropicalis</name>
    <dbReference type="NCBI Taxonomy" id="1561998"/>
    <lineage>
        <taxon>Eukaryota</taxon>
        <taxon>Metazoa</taxon>
        <taxon>Ecdysozoa</taxon>
        <taxon>Nematoda</taxon>
        <taxon>Chromadorea</taxon>
        <taxon>Rhabditida</taxon>
        <taxon>Rhabditina</taxon>
        <taxon>Rhabditomorpha</taxon>
        <taxon>Rhabditoidea</taxon>
        <taxon>Rhabditidae</taxon>
        <taxon>Peloderinae</taxon>
        <taxon>Caenorhabditis</taxon>
    </lineage>
</organism>
<keyword evidence="2" id="KW-1185">Reference proteome</keyword>
<evidence type="ECO:0000313" key="2">
    <source>
        <dbReference type="Proteomes" id="UP000095282"/>
    </source>
</evidence>
<accession>A0A1I7V4N6</accession>
<sequence length="130" mass="14178">MNTLFLTFLFVYIPIYTTACDITATLTSQTHQEIFAQFTFHNKTKSPIYQFEQDGQVEKVHITGMLCSINPTRLDVYSKPPVAGTKPNGTSQAFLEGFGYVNYVLLSDGAFMGMKAGIVCAAGDCGASRG</sequence>
<dbReference type="AlphaFoldDB" id="A0A1I7V4N6"/>